<protein>
    <submittedName>
        <fullName evidence="1">Uncharacterized protein</fullName>
    </submittedName>
</protein>
<sequence length="158" mass="18401">MKSLSLIVLLGPDMKKLICTDSKAFRNAMLKIAPERFSFGMLSNFPAGCCEFTSYMLAKFFIEERAISDIEMLHGVNQFKKTQRHVWLKVMGYDVDITANQFSSTNKTVFCTTNSIWHYSRFIIFESHQPNVKFDHFHEEYQEQLLSDYKMVLESLAS</sequence>
<evidence type="ECO:0000313" key="2">
    <source>
        <dbReference type="Proteomes" id="UP000014012"/>
    </source>
</evidence>
<gene>
    <name evidence="1" type="ORF">PLESHI_00260</name>
</gene>
<accession>R8AVZ9</accession>
<comment type="caution">
    <text evidence="1">The sequence shown here is derived from an EMBL/GenBank/DDBJ whole genome shotgun (WGS) entry which is preliminary data.</text>
</comment>
<dbReference type="Proteomes" id="UP000014012">
    <property type="component" value="Unassembled WGS sequence"/>
</dbReference>
<proteinExistence type="predicted"/>
<organism evidence="1 2">
    <name type="scientific">Plesiomonas shigelloides 302-73</name>
    <dbReference type="NCBI Taxonomy" id="1315976"/>
    <lineage>
        <taxon>Bacteria</taxon>
        <taxon>Pseudomonadati</taxon>
        <taxon>Pseudomonadota</taxon>
        <taxon>Gammaproteobacteria</taxon>
        <taxon>Enterobacterales</taxon>
        <taxon>Enterobacteriaceae</taxon>
        <taxon>Plesiomonas</taxon>
    </lineage>
</organism>
<dbReference type="HOGENOM" id="CLU_1667786_0_0_6"/>
<dbReference type="EMBL" id="AQQO01000019">
    <property type="protein sequence ID" value="EON90476.1"/>
    <property type="molecule type" value="Genomic_DNA"/>
</dbReference>
<evidence type="ECO:0000313" key="1">
    <source>
        <dbReference type="EMBL" id="EON90476.1"/>
    </source>
</evidence>
<reference evidence="1 2" key="1">
    <citation type="journal article" date="2013" name="Genome Announc.">
        <title>Genome Sequence of Plesiomonas shigelloides Strain 302-73 (Serotype O1).</title>
        <authorList>
            <person name="Pique N."/>
            <person name="Aquilini E."/>
            <person name="Alioto T."/>
            <person name="Minana-Galbis D."/>
            <person name="Tomas J.M."/>
        </authorList>
    </citation>
    <scope>NUCLEOTIDE SEQUENCE [LARGE SCALE GENOMIC DNA]</scope>
    <source>
        <strain evidence="1 2">302-73</strain>
    </source>
</reference>
<dbReference type="AlphaFoldDB" id="R8AVZ9"/>
<name>R8AVZ9_PLESH</name>
<keyword evidence="2" id="KW-1185">Reference proteome</keyword>